<dbReference type="SUPFAM" id="SSF52540">
    <property type="entry name" value="P-loop containing nucleoside triphosphate hydrolases"/>
    <property type="match status" value="1"/>
</dbReference>
<dbReference type="PANTHER" id="PTHR32114">
    <property type="entry name" value="ABC TRANSPORTER ABCH.3"/>
    <property type="match status" value="1"/>
</dbReference>
<dbReference type="InterPro" id="IPR027417">
    <property type="entry name" value="P-loop_NTPase"/>
</dbReference>
<comment type="caution">
    <text evidence="1">The sequence shown here is derived from an EMBL/GenBank/DDBJ whole genome shotgun (WGS) entry which is preliminary data.</text>
</comment>
<evidence type="ECO:0000313" key="1">
    <source>
        <dbReference type="EMBL" id="GAI57698.1"/>
    </source>
</evidence>
<dbReference type="PANTHER" id="PTHR32114:SF2">
    <property type="entry name" value="ABC TRANSPORTER ABCH.3"/>
    <property type="match status" value="1"/>
</dbReference>
<protein>
    <recommendedName>
        <fullName evidence="2">SMC family ATPase</fullName>
    </recommendedName>
</protein>
<proteinExistence type="predicted"/>
<organism evidence="1">
    <name type="scientific">marine sediment metagenome</name>
    <dbReference type="NCBI Taxonomy" id="412755"/>
    <lineage>
        <taxon>unclassified sequences</taxon>
        <taxon>metagenomes</taxon>
        <taxon>ecological metagenomes</taxon>
    </lineage>
</organism>
<dbReference type="AlphaFoldDB" id="X1PPE0"/>
<gene>
    <name evidence="1" type="ORF">S06H3_55427</name>
</gene>
<evidence type="ECO:0008006" key="2">
    <source>
        <dbReference type="Google" id="ProtNLM"/>
    </source>
</evidence>
<reference evidence="1" key="1">
    <citation type="journal article" date="2014" name="Front. Microbiol.">
        <title>High frequency of phylogenetically diverse reductive dehalogenase-homologous genes in deep subseafloor sedimentary metagenomes.</title>
        <authorList>
            <person name="Kawai M."/>
            <person name="Futagami T."/>
            <person name="Toyoda A."/>
            <person name="Takaki Y."/>
            <person name="Nishi S."/>
            <person name="Hori S."/>
            <person name="Arai W."/>
            <person name="Tsubouchi T."/>
            <person name="Morono Y."/>
            <person name="Uchiyama I."/>
            <person name="Ito T."/>
            <person name="Fujiyama A."/>
            <person name="Inagaki F."/>
            <person name="Takami H."/>
        </authorList>
    </citation>
    <scope>NUCLEOTIDE SEQUENCE</scope>
    <source>
        <strain evidence="1">Expedition CK06-06</strain>
    </source>
</reference>
<sequence>MGQASREEKIYKDLAQAFGKKGIQALLIEMALPEIEAEANRLLGRMTDNRMHVKIETQRETKRGDVIETLDINIADELGTRNYEMFSGGEAFRIDFAVRIALSKLLARRAGAPLPTLVIDEGFGTQDSTGMEKLKEAINSIQDDFDKILVITHIEELRDAFPTRIDVIKTAEGSTLEVS</sequence>
<dbReference type="EMBL" id="BARV01035530">
    <property type="protein sequence ID" value="GAI57698.1"/>
    <property type="molecule type" value="Genomic_DNA"/>
</dbReference>
<dbReference type="Pfam" id="PF13558">
    <property type="entry name" value="SbcC_Walker_B"/>
    <property type="match status" value="1"/>
</dbReference>
<dbReference type="Gene3D" id="3.40.50.300">
    <property type="entry name" value="P-loop containing nucleotide triphosphate hydrolases"/>
    <property type="match status" value="1"/>
</dbReference>
<name>X1PPE0_9ZZZZ</name>
<accession>X1PPE0</accession>